<keyword evidence="1" id="KW-0175">Coiled coil</keyword>
<keyword evidence="3" id="KW-1185">Reference proteome</keyword>
<accession>A0A238L6Q9</accession>
<organism evidence="2 3">
    <name type="scientific">Maliponia aquimaris</name>
    <dbReference type="NCBI Taxonomy" id="1673631"/>
    <lineage>
        <taxon>Bacteria</taxon>
        <taxon>Pseudomonadati</taxon>
        <taxon>Pseudomonadota</taxon>
        <taxon>Alphaproteobacteria</taxon>
        <taxon>Rhodobacterales</taxon>
        <taxon>Paracoccaceae</taxon>
        <taxon>Maliponia</taxon>
    </lineage>
</organism>
<dbReference type="AlphaFoldDB" id="A0A238L6Q9"/>
<proteinExistence type="predicted"/>
<feature type="coiled-coil region" evidence="1">
    <location>
        <begin position="374"/>
        <end position="430"/>
    </location>
</feature>
<name>A0A238L6Q9_9RHOB</name>
<sequence length="792" mass="89290">MIRIGTVKILVVIMIAQVGLVDRVHSQDASRETFLTADPPSLRVQVIDVRPQTYEIELPFLVDPNFTRTVAAATDPSCGRNIRKVMSFPTGLQTESLAESLLAEVGFHIAMSERNSILIRSFGEGRFFSTYDLLDHQSAELSKMIYDRLKQEGLPLDHPFGERLGEFLSSKCGYENDFLHSDLQAWQSTLGNSEIMDGGLELRFAVLSSGVFGGIFVPNSPSIIDGSGRVHFSTVDGNIATYNKLVSNFRQYWEQVRRRESYSWHDALFLMARSRSSSASPFDARSFMPNETSQIPPATQYVTAIQNHVVDEMLASLAPIETALDQLTNHKREVVNLINDVPHRYRAAVSSGFSLEWQGIGVNSFVTNQYVTDLENEEAELWGFERQLREFERTPKGAERRALNSQRLSRLNLIEQIERMQAEHDRAIETHLTLAWMRNKADEIGNVELQDIDPEDVFLFRPIQREMEFDNQLFNKCMPLAFINGEVNQINLDTIIDVVDRVKEDFSSGSYVVSSPISYEFANSCDMVGTPSYETFVTSALSANAILLPRDRRLALRVATVAEARRNYQNVVNVAVDGLGNLTNHLGNVRRESAMFNSVVSDLTSIVAAEFIGRIVSSDQTYTYGSIIAPSGGFDGQYRNLQLVFPESSIISASELTRHIRVESEYGRTIYLTGNPQSRETILRWWDSREYEPQPISSPEIFETEFPMDCPILVNDVSDVGQSSTLRLSVQVDRFCRLLPVDTMPYRRAFDRRSALCEVEACDTFLPFGLGADWVVRGIDAVTGREITIELN</sequence>
<gene>
    <name evidence="2" type="ORF">MAA8898_04921</name>
</gene>
<protein>
    <submittedName>
        <fullName evidence="2">Uncharacterized protein</fullName>
    </submittedName>
</protein>
<dbReference type="RefSeq" id="WP_141194946.1">
    <property type="nucleotide sequence ID" value="NZ_FXYF01000025.1"/>
</dbReference>
<reference evidence="2 3" key="1">
    <citation type="submission" date="2017-05" db="EMBL/GenBank/DDBJ databases">
        <authorList>
            <person name="Song R."/>
            <person name="Chenine A.L."/>
            <person name="Ruprecht R.M."/>
        </authorList>
    </citation>
    <scope>NUCLEOTIDE SEQUENCE [LARGE SCALE GENOMIC DNA]</scope>
    <source>
        <strain evidence="2 3">CECT 8898</strain>
    </source>
</reference>
<dbReference type="Proteomes" id="UP000207598">
    <property type="component" value="Unassembled WGS sequence"/>
</dbReference>
<evidence type="ECO:0000313" key="2">
    <source>
        <dbReference type="EMBL" id="SMX50678.1"/>
    </source>
</evidence>
<dbReference type="EMBL" id="FXYF01000025">
    <property type="protein sequence ID" value="SMX50678.1"/>
    <property type="molecule type" value="Genomic_DNA"/>
</dbReference>
<evidence type="ECO:0000313" key="3">
    <source>
        <dbReference type="Proteomes" id="UP000207598"/>
    </source>
</evidence>
<evidence type="ECO:0000256" key="1">
    <source>
        <dbReference type="SAM" id="Coils"/>
    </source>
</evidence>